<comment type="caution">
    <text evidence="1">The sequence shown here is derived from an EMBL/GenBank/DDBJ whole genome shotgun (WGS) entry which is preliminary data.</text>
</comment>
<sequence>MSVSFSFAGTGPAIRAREVIALVRRELNSKNARDRDHGRTKLRNHDC</sequence>
<organism evidence="1 2">
    <name type="scientific">Streptomyces desertarenae</name>
    <dbReference type="NCBI Taxonomy" id="2666184"/>
    <lineage>
        <taxon>Bacteria</taxon>
        <taxon>Bacillati</taxon>
        <taxon>Actinomycetota</taxon>
        <taxon>Actinomycetes</taxon>
        <taxon>Kitasatosporales</taxon>
        <taxon>Streptomycetaceae</taxon>
        <taxon>Streptomyces</taxon>
    </lineage>
</organism>
<dbReference type="EMBL" id="JBHUFU010000012">
    <property type="protein sequence ID" value="MFD1832056.1"/>
    <property type="molecule type" value="Genomic_DNA"/>
</dbReference>
<accession>A0ABW4PRJ9</accession>
<name>A0ABW4PRJ9_9ACTN</name>
<reference evidence="2" key="1">
    <citation type="journal article" date="2019" name="Int. J. Syst. Evol. Microbiol.">
        <title>The Global Catalogue of Microorganisms (GCM) 10K type strain sequencing project: providing services to taxonomists for standard genome sequencing and annotation.</title>
        <authorList>
            <consortium name="The Broad Institute Genomics Platform"/>
            <consortium name="The Broad Institute Genome Sequencing Center for Infectious Disease"/>
            <person name="Wu L."/>
            <person name="Ma J."/>
        </authorList>
    </citation>
    <scope>NUCLEOTIDE SEQUENCE [LARGE SCALE GENOMIC DNA]</scope>
    <source>
        <strain evidence="2">CGMCC 4.7455</strain>
    </source>
</reference>
<gene>
    <name evidence="1" type="ORF">ACFSJS_20735</name>
</gene>
<dbReference type="Proteomes" id="UP001597365">
    <property type="component" value="Unassembled WGS sequence"/>
</dbReference>
<keyword evidence="2" id="KW-1185">Reference proteome</keyword>
<evidence type="ECO:0000313" key="2">
    <source>
        <dbReference type="Proteomes" id="UP001597365"/>
    </source>
</evidence>
<evidence type="ECO:0000313" key="1">
    <source>
        <dbReference type="EMBL" id="MFD1832056.1"/>
    </source>
</evidence>
<proteinExistence type="predicted"/>
<protein>
    <submittedName>
        <fullName evidence="1">Uncharacterized protein</fullName>
    </submittedName>
</protein>